<feature type="compositionally biased region" description="Polar residues" evidence="1">
    <location>
        <begin position="84"/>
        <end position="94"/>
    </location>
</feature>
<comment type="caution">
    <text evidence="2">The sequence shown here is derived from an EMBL/GenBank/DDBJ whole genome shotgun (WGS) entry which is preliminary data.</text>
</comment>
<gene>
    <name evidence="2" type="ORF">INT47_005154</name>
</gene>
<proteinExistence type="predicted"/>
<dbReference type="EMBL" id="JAEPRD010000137">
    <property type="protein sequence ID" value="KAG2196930.1"/>
    <property type="molecule type" value="Genomic_DNA"/>
</dbReference>
<dbReference type="AlphaFoldDB" id="A0A8H7QRH1"/>
<reference evidence="2" key="1">
    <citation type="submission" date="2020-12" db="EMBL/GenBank/DDBJ databases">
        <title>Metabolic potential, ecology and presence of endohyphal bacteria is reflected in genomic diversity of Mucoromycotina.</title>
        <authorList>
            <person name="Muszewska A."/>
            <person name="Okrasinska A."/>
            <person name="Steczkiewicz K."/>
            <person name="Drgas O."/>
            <person name="Orlowska M."/>
            <person name="Perlinska-Lenart U."/>
            <person name="Aleksandrzak-Piekarczyk T."/>
            <person name="Szatraj K."/>
            <person name="Zielenkiewicz U."/>
            <person name="Pilsyk S."/>
            <person name="Malc E."/>
            <person name="Mieczkowski P."/>
            <person name="Kruszewska J.S."/>
            <person name="Biernat P."/>
            <person name="Pawlowska J."/>
        </authorList>
    </citation>
    <scope>NUCLEOTIDE SEQUENCE</scope>
    <source>
        <strain evidence="2">WA0000017839</strain>
    </source>
</reference>
<evidence type="ECO:0000313" key="2">
    <source>
        <dbReference type="EMBL" id="KAG2196930.1"/>
    </source>
</evidence>
<keyword evidence="3" id="KW-1185">Reference proteome</keyword>
<accession>A0A8H7QRH1</accession>
<feature type="compositionally biased region" description="Acidic residues" evidence="1">
    <location>
        <begin position="56"/>
        <end position="69"/>
    </location>
</feature>
<evidence type="ECO:0000313" key="3">
    <source>
        <dbReference type="Proteomes" id="UP000603453"/>
    </source>
</evidence>
<name>A0A8H7QRH1_9FUNG</name>
<feature type="region of interest" description="Disordered" evidence="1">
    <location>
        <begin position="40"/>
        <end position="99"/>
    </location>
</feature>
<evidence type="ECO:0000256" key="1">
    <source>
        <dbReference type="SAM" id="MobiDB-lite"/>
    </source>
</evidence>
<protein>
    <submittedName>
        <fullName evidence="2">Uncharacterized protein</fullName>
    </submittedName>
</protein>
<dbReference type="Proteomes" id="UP000603453">
    <property type="component" value="Unassembled WGS sequence"/>
</dbReference>
<sequence length="121" mass="14032">MEYYLSKVDVSKLTAEEANSYMFRLKRFFRPPAFLVDTEPIYSGEVEGTPSQQEETTGEEGENSEEQQEEVTLKDQESDKNQVSDETTPLQGTEAQKDEKFDIHKEIMDAYNYAWAPFSFH</sequence>
<feature type="compositionally biased region" description="Basic and acidic residues" evidence="1">
    <location>
        <begin position="71"/>
        <end position="83"/>
    </location>
</feature>
<organism evidence="2 3">
    <name type="scientific">Mucor saturninus</name>
    <dbReference type="NCBI Taxonomy" id="64648"/>
    <lineage>
        <taxon>Eukaryota</taxon>
        <taxon>Fungi</taxon>
        <taxon>Fungi incertae sedis</taxon>
        <taxon>Mucoromycota</taxon>
        <taxon>Mucoromycotina</taxon>
        <taxon>Mucoromycetes</taxon>
        <taxon>Mucorales</taxon>
        <taxon>Mucorineae</taxon>
        <taxon>Mucoraceae</taxon>
        <taxon>Mucor</taxon>
    </lineage>
</organism>